<dbReference type="EMBL" id="CP137691">
    <property type="protein sequence ID" value="XRJ21438.1"/>
    <property type="molecule type" value="Genomic_DNA"/>
</dbReference>
<geneLocation type="plasmid" evidence="1 2">
    <name>p48N_2</name>
</geneLocation>
<evidence type="ECO:0000313" key="2">
    <source>
        <dbReference type="Proteomes" id="UP000257089"/>
    </source>
</evidence>
<sequence>MALETSEDTTTPSLGERLRFGEVQALVTPTVLWFSAFLLAPLAIIAVYSFLTYESFSVVWEFSLTAWESVFDQTVYSTFVRTLVVGVGVTALCLLFGYPIAYYLRFYTSESGGTLLLLFLVIPFWTSALIRTIGWNPILGRTGVINRLLLWVGVVEEPLSWLLFSPFSQMVGYVAAYVVFMAAPIFVSLSQIDEDLLDASETLRGGPVATFRHITLPLSLPGVTIGAIFVFVLSIGDFMVPQFLSGGESTITTLIYLAVNNGLNYPNAAALSIVLLLVIFVVVYAMTRIVDISEITQG</sequence>
<reference evidence="1" key="1">
    <citation type="submission" date="2023-10" db="EMBL/GenBank/DDBJ databases">
        <title>A new archaeal virus that suppresses the transcription of host immunity genes.</title>
        <authorList>
            <person name="Turgeman-Grott I."/>
            <person name="Golan N."/>
            <person name="Neri U."/>
            <person name="Naki D."/>
            <person name="Altman N."/>
            <person name="Eizenshtein K."/>
            <person name="Choudhary D."/>
            <person name="Levi R."/>
            <person name="Himani H."/>
            <person name="Reshef L."/>
            <person name="Papke T.R."/>
            <person name="Gophna U."/>
        </authorList>
    </citation>
    <scope>NUCLEOTIDE SEQUENCE</scope>
    <source>
        <strain evidence="1">Atlit-48N</strain>
    </source>
</reference>
<name>A0ACD5HZR9_9EURY</name>
<proteinExistence type="predicted"/>
<gene>
    <name evidence="1" type="ORF">DEQ67_016390</name>
</gene>
<dbReference type="Proteomes" id="UP000257089">
    <property type="component" value="Plasmid p48N_2"/>
</dbReference>
<protein>
    <submittedName>
        <fullName evidence="1">ABC transporter permease</fullName>
    </submittedName>
</protein>
<evidence type="ECO:0000313" key="1">
    <source>
        <dbReference type="EMBL" id="XRJ21438.1"/>
    </source>
</evidence>
<organism evidence="1 2">
    <name type="scientific">Haloferax sp. Atlit-48N</name>
    <dbReference type="NCBI Taxonomy" id="2077198"/>
    <lineage>
        <taxon>Archaea</taxon>
        <taxon>Methanobacteriati</taxon>
        <taxon>Methanobacteriota</taxon>
        <taxon>Stenosarchaea group</taxon>
        <taxon>Halobacteria</taxon>
        <taxon>Halobacteriales</taxon>
        <taxon>Haloferacaceae</taxon>
        <taxon>Haloferax</taxon>
    </lineage>
</organism>
<keyword evidence="1" id="KW-0614">Plasmid</keyword>
<accession>A0ACD5HZR9</accession>